<sequence length="84" mass="9623">MRALLERTRRHAAESCNVVRVRAATTCGRALRRRPCEREQRLQRTLQSHEMELDVASIKIVKASRNVIDGCTTFQSATDNKKNI</sequence>
<organism evidence="1 2">
    <name type="scientific">Senna tora</name>
    <dbReference type="NCBI Taxonomy" id="362788"/>
    <lineage>
        <taxon>Eukaryota</taxon>
        <taxon>Viridiplantae</taxon>
        <taxon>Streptophyta</taxon>
        <taxon>Embryophyta</taxon>
        <taxon>Tracheophyta</taxon>
        <taxon>Spermatophyta</taxon>
        <taxon>Magnoliopsida</taxon>
        <taxon>eudicotyledons</taxon>
        <taxon>Gunneridae</taxon>
        <taxon>Pentapetalae</taxon>
        <taxon>rosids</taxon>
        <taxon>fabids</taxon>
        <taxon>Fabales</taxon>
        <taxon>Fabaceae</taxon>
        <taxon>Caesalpinioideae</taxon>
        <taxon>Cassia clade</taxon>
        <taxon>Senna</taxon>
    </lineage>
</organism>
<protein>
    <submittedName>
        <fullName evidence="1">Uncharacterized protein</fullName>
    </submittedName>
</protein>
<evidence type="ECO:0000313" key="2">
    <source>
        <dbReference type="Proteomes" id="UP000634136"/>
    </source>
</evidence>
<keyword evidence="2" id="KW-1185">Reference proteome</keyword>
<proteinExistence type="predicted"/>
<gene>
    <name evidence="1" type="ORF">G2W53_044449</name>
</gene>
<comment type="caution">
    <text evidence="1">The sequence shown here is derived from an EMBL/GenBank/DDBJ whole genome shotgun (WGS) entry which is preliminary data.</text>
</comment>
<dbReference type="Proteomes" id="UP000634136">
    <property type="component" value="Unassembled WGS sequence"/>
</dbReference>
<evidence type="ECO:0000313" key="1">
    <source>
        <dbReference type="EMBL" id="KAF7801029.1"/>
    </source>
</evidence>
<dbReference type="EMBL" id="JAAIUW010000045">
    <property type="protein sequence ID" value="KAF7801029.1"/>
    <property type="molecule type" value="Genomic_DNA"/>
</dbReference>
<name>A0A834SNU3_9FABA</name>
<reference evidence="1" key="1">
    <citation type="submission" date="2020-09" db="EMBL/GenBank/DDBJ databases">
        <title>Genome-Enabled Discovery of Anthraquinone Biosynthesis in Senna tora.</title>
        <authorList>
            <person name="Kang S.-H."/>
            <person name="Pandey R.P."/>
            <person name="Lee C.-M."/>
            <person name="Sim J.-S."/>
            <person name="Jeong J.-T."/>
            <person name="Choi B.-S."/>
            <person name="Jung M."/>
            <person name="Ginzburg D."/>
            <person name="Zhao K."/>
            <person name="Won S.Y."/>
            <person name="Oh T.-J."/>
            <person name="Yu Y."/>
            <person name="Kim N.-H."/>
            <person name="Lee O.R."/>
            <person name="Lee T.-H."/>
            <person name="Bashyal P."/>
            <person name="Kim T.-S."/>
            <person name="Lee W.-H."/>
            <person name="Kawkins C."/>
            <person name="Kim C.-K."/>
            <person name="Kim J.S."/>
            <person name="Ahn B.O."/>
            <person name="Rhee S.Y."/>
            <person name="Sohng J.K."/>
        </authorList>
    </citation>
    <scope>NUCLEOTIDE SEQUENCE</scope>
    <source>
        <tissue evidence="1">Leaf</tissue>
    </source>
</reference>
<dbReference type="AlphaFoldDB" id="A0A834SNU3"/>
<accession>A0A834SNU3</accession>